<protein>
    <submittedName>
        <fullName evidence="1">Uncharacterized protein</fullName>
    </submittedName>
</protein>
<name>A0ABV1PPL0_9ENTR</name>
<dbReference type="EMBL" id="JBEHGX010000006">
    <property type="protein sequence ID" value="MER0126761.1"/>
    <property type="molecule type" value="Genomic_DNA"/>
</dbReference>
<dbReference type="RefSeq" id="WP_175306411.1">
    <property type="nucleotide sequence ID" value="NZ_BMKJ01000001.1"/>
</dbReference>
<evidence type="ECO:0000313" key="2">
    <source>
        <dbReference type="Proteomes" id="UP001447374"/>
    </source>
</evidence>
<organism evidence="1 2">
    <name type="scientific">Franconibacter daqui</name>
    <dbReference type="NCBI Taxonomy" id="2047724"/>
    <lineage>
        <taxon>Bacteria</taxon>
        <taxon>Pseudomonadati</taxon>
        <taxon>Pseudomonadota</taxon>
        <taxon>Gammaproteobacteria</taxon>
        <taxon>Enterobacterales</taxon>
        <taxon>Enterobacteriaceae</taxon>
        <taxon>Franconibacter</taxon>
    </lineage>
</organism>
<reference evidence="1 2" key="1">
    <citation type="submission" date="2024-06" db="EMBL/GenBank/DDBJ databases">
        <title>Fanconibacter daqui strain Q02 whole shotgun sequencing project.</title>
        <authorList>
            <person name="Rodrigues J.W.A."/>
            <person name="Viana L.C."/>
            <person name="Vieira E.C."/>
            <person name="Souza F.O.L."/>
            <person name="Alegria O.C."/>
            <person name="Patroca S."/>
            <person name="Cruz A.C.R."/>
            <person name="Nunes A.R.C."/>
        </authorList>
    </citation>
    <scope>NUCLEOTIDE SEQUENCE [LARGE SCALE GENOMIC DNA]</scope>
    <source>
        <strain evidence="1 2">Q02</strain>
    </source>
</reference>
<accession>A0ABV1PPL0</accession>
<gene>
    <name evidence="1" type="ORF">ABQG75_13555</name>
</gene>
<proteinExistence type="predicted"/>
<dbReference type="Proteomes" id="UP001447374">
    <property type="component" value="Unassembled WGS sequence"/>
</dbReference>
<comment type="caution">
    <text evidence="1">The sequence shown here is derived from an EMBL/GenBank/DDBJ whole genome shotgun (WGS) entry which is preliminary data.</text>
</comment>
<keyword evidence="2" id="KW-1185">Reference proteome</keyword>
<sequence>MSAFSLIAIPLFLCGMIMLLLAATFKKRGFLSSGVALTSSSVVFATLGMTL</sequence>
<evidence type="ECO:0000313" key="1">
    <source>
        <dbReference type="EMBL" id="MER0126761.1"/>
    </source>
</evidence>